<dbReference type="Proteomes" id="UP000467700">
    <property type="component" value="Unassembled WGS sequence"/>
</dbReference>
<comment type="caution">
    <text evidence="7">The sequence shown here is derived from an EMBL/GenBank/DDBJ whole genome shotgun (WGS) entry which is preliminary data.</text>
</comment>
<feature type="coiled-coil region" evidence="4">
    <location>
        <begin position="16"/>
        <end position="43"/>
    </location>
</feature>
<dbReference type="InterPro" id="IPR013882">
    <property type="entry name" value="Ctp1_C"/>
</dbReference>
<reference evidence="7 8" key="1">
    <citation type="submission" date="2020-01" db="EMBL/GenBank/DDBJ databases">
        <authorList>
            <person name="Gupta K D."/>
        </authorList>
    </citation>
    <scope>NUCLEOTIDE SEQUENCE [LARGE SCALE GENOMIC DNA]</scope>
</reference>
<keyword evidence="2" id="KW-0227">DNA damage</keyword>
<comment type="subcellular location">
    <subcellularLocation>
        <location evidence="1">Nucleus</location>
    </subcellularLocation>
</comment>
<keyword evidence="8" id="KW-1185">Reference proteome</keyword>
<feature type="coiled-coil region" evidence="4">
    <location>
        <begin position="86"/>
        <end position="162"/>
    </location>
</feature>
<dbReference type="GO" id="GO:0005634">
    <property type="term" value="C:nucleus"/>
    <property type="evidence" value="ECO:0007669"/>
    <property type="project" value="UniProtKB-SubCell"/>
</dbReference>
<feature type="region of interest" description="Disordered" evidence="5">
    <location>
        <begin position="304"/>
        <end position="388"/>
    </location>
</feature>
<gene>
    <name evidence="7" type="ORF">AAE3_LOCUS12641</name>
</gene>
<evidence type="ECO:0000313" key="7">
    <source>
        <dbReference type="EMBL" id="CAA7270303.1"/>
    </source>
</evidence>
<feature type="compositionally biased region" description="Basic residues" evidence="5">
    <location>
        <begin position="609"/>
        <end position="618"/>
    </location>
</feature>
<evidence type="ECO:0000256" key="5">
    <source>
        <dbReference type="SAM" id="MobiDB-lite"/>
    </source>
</evidence>
<protein>
    <recommendedName>
        <fullName evidence="6">DNA endonuclease activator Ctp1 C-terminal domain-containing protein</fullName>
    </recommendedName>
</protein>
<keyword evidence="3" id="KW-0539">Nucleus</keyword>
<dbReference type="Pfam" id="PF08573">
    <property type="entry name" value="SAE2"/>
    <property type="match status" value="1"/>
</dbReference>
<evidence type="ECO:0000256" key="4">
    <source>
        <dbReference type="SAM" id="Coils"/>
    </source>
</evidence>
<dbReference type="OrthoDB" id="5801062at2759"/>
<proteinExistence type="predicted"/>
<feature type="compositionally biased region" description="Low complexity" evidence="5">
    <location>
        <begin position="342"/>
        <end position="353"/>
    </location>
</feature>
<evidence type="ECO:0000256" key="3">
    <source>
        <dbReference type="ARBA" id="ARBA00023242"/>
    </source>
</evidence>
<dbReference type="EMBL" id="CACVBS010000090">
    <property type="protein sequence ID" value="CAA7270303.1"/>
    <property type="molecule type" value="Genomic_DNA"/>
</dbReference>
<feature type="compositionally biased region" description="Polar residues" evidence="5">
    <location>
        <begin position="457"/>
        <end position="469"/>
    </location>
</feature>
<dbReference type="PANTHER" id="PTHR15107">
    <property type="entry name" value="RETINOBLASTOMA BINDING PROTEIN 8"/>
    <property type="match status" value="1"/>
</dbReference>
<feature type="compositionally biased region" description="Basic and acidic residues" evidence="5">
    <location>
        <begin position="593"/>
        <end position="608"/>
    </location>
</feature>
<sequence length="672" mass="76612">MSAAGSHVTYSSSVLKERDQVIIDKYEKEKAELERKIQRIKFAHDGTTKQLFDAIHRTERIAQSLGFQDIYEAQVAIDSGDYDVSYRECFERIQVLETQLARQRKKLDPLELQLLTLEDENRALQARVKETEDEVLRLKIELERVRSEKELSEARYDEIKAVKERAAERYKADFKKWRDFSRWLFAEDEDRRKQRNEPGITVEEKKRRDNASLMRKREMMIELGPDVARFPGEPDEQEDTNTPRRPPPIGRTEMESDDKENEGTPVPPPQKRKAALLDSTTPNATPPTLLRDTLLKSVTNIAAPSSSPTVFLSPSRTTTPTSTRVPLSFKPIPDTVQVDAEPSSTPSPIGGSSFRRSLQHLPSSSDTEDDSQAVYVPSTNPRSGKPAVFKVPAAPLSVKRTNVDSLSLRTSLHARPSFAKESRPTPTLYRSERLRQRESEQDDDRPSKMRRLAVSDIDTSSCSSRTSLTDYPFATRKGKERDNDVSTPSTTAQKQQGDYAAFKGHGRYGKSAEGAGTTINALYKVNPTHNGGKDYQYDTVVRNKDERRKMDADDCECCREYYKSVGPLPNRLQQPLWRSPPTTPAKPCPRHSHSPEHSRSRRDAEINSHKKAISRHRHTWARANTPPGYWEIGFPNTQEVGDINEKAKEMHLRKKDEVAREALREGGKYRRR</sequence>
<dbReference type="PANTHER" id="PTHR15107:SF0">
    <property type="entry name" value="DNA ENDONUCLEASE ACTIVATOR CTP1 C-TERMINAL DOMAIN-CONTAINING PROTEIN"/>
    <property type="match status" value="1"/>
</dbReference>
<feature type="compositionally biased region" description="Polar residues" evidence="5">
    <location>
        <begin position="485"/>
        <end position="495"/>
    </location>
</feature>
<feature type="region of interest" description="Disordered" evidence="5">
    <location>
        <begin position="415"/>
        <end position="495"/>
    </location>
</feature>
<name>A0A8S0XSF2_CYCAE</name>
<accession>A0A8S0XSF2</accession>
<feature type="compositionally biased region" description="Low complexity" evidence="5">
    <location>
        <begin position="313"/>
        <end position="324"/>
    </location>
</feature>
<feature type="compositionally biased region" description="Basic and acidic residues" evidence="5">
    <location>
        <begin position="191"/>
        <end position="220"/>
    </location>
</feature>
<dbReference type="AlphaFoldDB" id="A0A8S0XSF2"/>
<dbReference type="GO" id="GO:0010792">
    <property type="term" value="P:DNA double-strand break processing involved in repair via single-strand annealing"/>
    <property type="evidence" value="ECO:0007669"/>
    <property type="project" value="TreeGrafter"/>
</dbReference>
<dbReference type="GO" id="GO:0003684">
    <property type="term" value="F:damaged DNA binding"/>
    <property type="evidence" value="ECO:0007669"/>
    <property type="project" value="TreeGrafter"/>
</dbReference>
<keyword evidence="4" id="KW-0175">Coiled coil</keyword>
<dbReference type="InterPro" id="IPR033316">
    <property type="entry name" value="RBBP8-like"/>
</dbReference>
<feature type="region of interest" description="Disordered" evidence="5">
    <location>
        <begin position="569"/>
        <end position="618"/>
    </location>
</feature>
<evidence type="ECO:0000259" key="6">
    <source>
        <dbReference type="Pfam" id="PF08573"/>
    </source>
</evidence>
<evidence type="ECO:0000256" key="1">
    <source>
        <dbReference type="ARBA" id="ARBA00004123"/>
    </source>
</evidence>
<feature type="compositionally biased region" description="Basic and acidic residues" evidence="5">
    <location>
        <begin position="430"/>
        <end position="447"/>
    </location>
</feature>
<feature type="compositionally biased region" description="Polar residues" evidence="5">
    <location>
        <begin position="354"/>
        <end position="365"/>
    </location>
</feature>
<organism evidence="7 8">
    <name type="scientific">Cyclocybe aegerita</name>
    <name type="common">Black poplar mushroom</name>
    <name type="synonym">Agrocybe aegerita</name>
    <dbReference type="NCBI Taxonomy" id="1973307"/>
    <lineage>
        <taxon>Eukaryota</taxon>
        <taxon>Fungi</taxon>
        <taxon>Dikarya</taxon>
        <taxon>Basidiomycota</taxon>
        <taxon>Agaricomycotina</taxon>
        <taxon>Agaricomycetes</taxon>
        <taxon>Agaricomycetidae</taxon>
        <taxon>Agaricales</taxon>
        <taxon>Agaricineae</taxon>
        <taxon>Bolbitiaceae</taxon>
        <taxon>Cyclocybe</taxon>
    </lineage>
</organism>
<feature type="region of interest" description="Disordered" evidence="5">
    <location>
        <begin position="191"/>
        <end position="289"/>
    </location>
</feature>
<evidence type="ECO:0000313" key="8">
    <source>
        <dbReference type="Proteomes" id="UP000467700"/>
    </source>
</evidence>
<feature type="domain" description="DNA endonuclease activator Ctp1 C-terminal" evidence="6">
    <location>
        <begin position="536"/>
        <end position="639"/>
    </location>
</feature>
<evidence type="ECO:0000256" key="2">
    <source>
        <dbReference type="ARBA" id="ARBA00022763"/>
    </source>
</evidence>